<feature type="signal peptide" evidence="1">
    <location>
        <begin position="1"/>
        <end position="19"/>
    </location>
</feature>
<reference evidence="3" key="1">
    <citation type="submission" date="2011-07" db="EMBL/GenBank/DDBJ databases">
        <title>Divergent evolution of antigenic variation in African trypanosomes.</title>
        <authorList>
            <person name="Jackson A.P."/>
            <person name="Berry A."/>
            <person name="Allison H.C."/>
            <person name="Burton P."/>
            <person name="Anderson J."/>
            <person name="Aslett M."/>
            <person name="Brown R."/>
            <person name="Corton N."/>
            <person name="Harris D."/>
            <person name="Hauser H."/>
            <person name="Gamble J."/>
            <person name="Gilderthorp R."/>
            <person name="McQuillan J."/>
            <person name="Quail M.A."/>
            <person name="Sanders M."/>
            <person name="Van Tonder A."/>
            <person name="Ginger M.L."/>
            <person name="Donelson J.E."/>
            <person name="Field M.C."/>
            <person name="Barry J.D."/>
            <person name="Berriman M."/>
            <person name="Hertz-Fowler C."/>
        </authorList>
    </citation>
    <scope>NUCLEOTIDE SEQUENCE [LARGE SCALE GENOMIC DNA]</scope>
    <source>
        <strain evidence="3">IL3000</strain>
    </source>
</reference>
<evidence type="ECO:0000256" key="1">
    <source>
        <dbReference type="SAM" id="SignalP"/>
    </source>
</evidence>
<feature type="chain" id="PRO_5003394848" evidence="1">
    <location>
        <begin position="20"/>
        <end position="150"/>
    </location>
</feature>
<dbReference type="Proteomes" id="UP000000702">
    <property type="component" value="Unassembled WGS sequence"/>
</dbReference>
<evidence type="ECO:0000313" key="2">
    <source>
        <dbReference type="EMBL" id="CCD14780.1"/>
    </source>
</evidence>
<name>F9WBZ3_TRYCI</name>
<dbReference type="VEuPathDB" id="TriTrypDB:TcIL3000_0_53670"/>
<accession>F9WBZ3</accession>
<comment type="caution">
    <text evidence="2">The sequence shown here is derived from an EMBL/GenBank/DDBJ whole genome shotgun (WGS) entry which is preliminary data.</text>
</comment>
<dbReference type="AlphaFoldDB" id="F9WBZ3"/>
<keyword evidence="1" id="KW-0732">Signal</keyword>
<proteinExistence type="predicted"/>
<evidence type="ECO:0000313" key="3">
    <source>
        <dbReference type="Proteomes" id="UP000000702"/>
    </source>
</evidence>
<organism evidence="2 3">
    <name type="scientific">Trypanosoma congolense (strain IL3000)</name>
    <dbReference type="NCBI Taxonomy" id="1068625"/>
    <lineage>
        <taxon>Eukaryota</taxon>
        <taxon>Discoba</taxon>
        <taxon>Euglenozoa</taxon>
        <taxon>Kinetoplastea</taxon>
        <taxon>Metakinetoplastina</taxon>
        <taxon>Trypanosomatida</taxon>
        <taxon>Trypanosomatidae</taxon>
        <taxon>Trypanosoma</taxon>
        <taxon>Nannomonas</taxon>
    </lineage>
</organism>
<gene>
    <name evidence="2" type="ORF">TCIL3000_0_53670</name>
</gene>
<protein>
    <submittedName>
        <fullName evidence="2">WGS project CAEQ00000000 data, annotated contig 2163</fullName>
    </submittedName>
</protein>
<sequence length="150" mass="17407">MRMYVVVVILLLMKYKIKLRILTEMREHEDLGPCAPRLNGAALILTWSRWWTRRPGAQTSTDLPGTPPTGSLKIIFPGEEMKIGNEKKRFLIFFKEKEKRGKNIYHLCTCVRVSVVMSFLPLLRLWCRWCLFVAQRCGAMPCVCASGMWQ</sequence>
<keyword evidence="3" id="KW-1185">Reference proteome</keyword>
<dbReference type="EMBL" id="CAEQ01001645">
    <property type="protein sequence ID" value="CCD14780.1"/>
    <property type="molecule type" value="Genomic_DNA"/>
</dbReference>
<reference evidence="2 3" key="2">
    <citation type="journal article" date="2012" name="Proc. Natl. Acad. Sci. U.S.A.">
        <title>Antigenic diversity is generated by distinct evolutionary mechanisms in African trypanosome species.</title>
        <authorList>
            <person name="Jackson A.P."/>
            <person name="Berry A."/>
            <person name="Aslett M."/>
            <person name="Allison H.C."/>
            <person name="Burton P."/>
            <person name="Vavrova-Anderson J."/>
            <person name="Brown R."/>
            <person name="Browne H."/>
            <person name="Corton N."/>
            <person name="Hauser H."/>
            <person name="Gamble J."/>
            <person name="Gilderthorp R."/>
            <person name="Marcello L."/>
            <person name="McQuillan J."/>
            <person name="Otto T.D."/>
            <person name="Quail M.A."/>
            <person name="Sanders M.J."/>
            <person name="van Tonder A."/>
            <person name="Ginger M.L."/>
            <person name="Field M.C."/>
            <person name="Barry J.D."/>
            <person name="Hertz-Fowler C."/>
            <person name="Berriman M."/>
        </authorList>
    </citation>
    <scope>NUCLEOTIDE SEQUENCE [LARGE SCALE GENOMIC DNA]</scope>
    <source>
        <strain evidence="2 3">IL3000</strain>
    </source>
</reference>